<organism evidence="1 2">
    <name type="scientific">Penicillium flavigenum</name>
    <dbReference type="NCBI Taxonomy" id="254877"/>
    <lineage>
        <taxon>Eukaryota</taxon>
        <taxon>Fungi</taxon>
        <taxon>Dikarya</taxon>
        <taxon>Ascomycota</taxon>
        <taxon>Pezizomycotina</taxon>
        <taxon>Eurotiomycetes</taxon>
        <taxon>Eurotiomycetidae</taxon>
        <taxon>Eurotiales</taxon>
        <taxon>Aspergillaceae</taxon>
        <taxon>Penicillium</taxon>
    </lineage>
</organism>
<accession>A0A1V6TCM1</accession>
<dbReference type="AlphaFoldDB" id="A0A1V6TCM1"/>
<dbReference type="InterPro" id="IPR052195">
    <property type="entry name" value="Bact_Alkyl/Aryl-Sulfatase"/>
</dbReference>
<dbReference type="Proteomes" id="UP000191342">
    <property type="component" value="Unassembled WGS sequence"/>
</dbReference>
<dbReference type="GO" id="GO:0018741">
    <property type="term" value="F:linear primary-alkylsulfatase activity"/>
    <property type="evidence" value="ECO:0007669"/>
    <property type="project" value="TreeGrafter"/>
</dbReference>
<dbReference type="InterPro" id="IPR036866">
    <property type="entry name" value="RibonucZ/Hydroxyglut_hydro"/>
</dbReference>
<evidence type="ECO:0000313" key="1">
    <source>
        <dbReference type="EMBL" id="OQE24087.1"/>
    </source>
</evidence>
<dbReference type="EMBL" id="MLQL01000010">
    <property type="protein sequence ID" value="OQE24087.1"/>
    <property type="molecule type" value="Genomic_DNA"/>
</dbReference>
<dbReference type="OrthoDB" id="449487at2759"/>
<dbReference type="Gene3D" id="3.60.15.30">
    <property type="entry name" value="Metallo-beta-lactamase domain"/>
    <property type="match status" value="2"/>
</dbReference>
<keyword evidence="2" id="KW-1185">Reference proteome</keyword>
<dbReference type="PANTHER" id="PTHR43223:SF1">
    <property type="entry name" value="ALKYL_ARYL-SULFATASE BDS1"/>
    <property type="match status" value="1"/>
</dbReference>
<dbReference type="PANTHER" id="PTHR43223">
    <property type="entry name" value="ALKYL/ARYL-SULFATASE"/>
    <property type="match status" value="1"/>
</dbReference>
<dbReference type="GO" id="GO:0018909">
    <property type="term" value="P:dodecyl sulfate metabolic process"/>
    <property type="evidence" value="ECO:0007669"/>
    <property type="project" value="TreeGrafter"/>
</dbReference>
<evidence type="ECO:0000313" key="2">
    <source>
        <dbReference type="Proteomes" id="UP000191342"/>
    </source>
</evidence>
<sequence>MEPSFEDVQSIRDADRRFIDRLDLCIIKDRQGCVVWDNEAYNFLHGKPAPETTNLAPRISADSLWTSCGPNARQPFNDTRDLINAKRGFQARLKPNIIKNDKDKVVWNNDAYKSLEEDAPDTANPSLWRQSQLTHLDGLYLVTQGIYQVVVAYDGVAVASESRSVERINGRGSVSVSIDVDVGVGVSWVPEAFL</sequence>
<proteinExistence type="predicted"/>
<gene>
    <name evidence="1" type="ORF">PENFLA_c010G08102</name>
</gene>
<comment type="caution">
    <text evidence="1">The sequence shown here is derived from an EMBL/GenBank/DDBJ whole genome shotgun (WGS) entry which is preliminary data.</text>
</comment>
<name>A0A1V6TCM1_9EURO</name>
<dbReference type="SUPFAM" id="SSF56281">
    <property type="entry name" value="Metallo-hydrolase/oxidoreductase"/>
    <property type="match status" value="1"/>
</dbReference>
<reference evidence="2" key="1">
    <citation type="journal article" date="2017" name="Nat. Microbiol.">
        <title>Global analysis of biosynthetic gene clusters reveals vast potential of secondary metabolite production in Penicillium species.</title>
        <authorList>
            <person name="Nielsen J.C."/>
            <person name="Grijseels S."/>
            <person name="Prigent S."/>
            <person name="Ji B."/>
            <person name="Dainat J."/>
            <person name="Nielsen K.F."/>
            <person name="Frisvad J.C."/>
            <person name="Workman M."/>
            <person name="Nielsen J."/>
        </authorList>
    </citation>
    <scope>NUCLEOTIDE SEQUENCE [LARGE SCALE GENOMIC DNA]</scope>
    <source>
        <strain evidence="2">IBT 14082</strain>
    </source>
</reference>
<protein>
    <submittedName>
        <fullName evidence="1">Uncharacterized protein</fullName>
    </submittedName>
</protein>